<organism evidence="2 3">
    <name type="scientific">Phocoenobacter uteri</name>
    <dbReference type="NCBI Taxonomy" id="146806"/>
    <lineage>
        <taxon>Bacteria</taxon>
        <taxon>Pseudomonadati</taxon>
        <taxon>Pseudomonadota</taxon>
        <taxon>Gammaproteobacteria</taxon>
        <taxon>Pasteurellales</taxon>
        <taxon>Pasteurellaceae</taxon>
        <taxon>Phocoenobacter</taxon>
    </lineage>
</organism>
<feature type="transmembrane region" description="Helical" evidence="1">
    <location>
        <begin position="153"/>
        <end position="169"/>
    </location>
</feature>
<evidence type="ECO:0000313" key="3">
    <source>
        <dbReference type="Proteomes" id="UP000255417"/>
    </source>
</evidence>
<feature type="transmembrane region" description="Helical" evidence="1">
    <location>
        <begin position="175"/>
        <end position="196"/>
    </location>
</feature>
<feature type="transmembrane region" description="Helical" evidence="1">
    <location>
        <begin position="208"/>
        <end position="231"/>
    </location>
</feature>
<evidence type="ECO:0000256" key="1">
    <source>
        <dbReference type="SAM" id="Phobius"/>
    </source>
</evidence>
<feature type="transmembrane region" description="Helical" evidence="1">
    <location>
        <begin position="102"/>
        <end position="123"/>
    </location>
</feature>
<feature type="transmembrane region" description="Helical" evidence="1">
    <location>
        <begin position="237"/>
        <end position="257"/>
    </location>
</feature>
<dbReference type="EMBL" id="UGTA01000001">
    <property type="protein sequence ID" value="SUB58246.1"/>
    <property type="molecule type" value="Genomic_DNA"/>
</dbReference>
<sequence length="334" mass="37159">MYSDQDLNNAIKKGIFSQQSVNEFRQFIQTNRNTALVDEENFKLITSFNDIFVLIACGLLLTSLSIFLFTITDDSAGIIGITITSVSWLLAEYFVRKRKMALPAIALLISFLIGLAISCIPTLNLANLNFGLTTIIIIFGAILHWLRFKVPITIAAATGIVIFLIIQSINVNSSLLAGVIFVCGIFTFLFAMYWDCSDTKRVTYKTDVAFWLHLIAAPMIVHSVLSLLNIWEGSTSLVTMGLVILLYLAMTLVSLIIDRRALMVSALAYVIYALTNVIDIFFEPSLSKQGSNFTITGIIVGSSLLLLAVYWHSVRQHLLKIMPNSILKKVPNYK</sequence>
<reference evidence="2 3" key="1">
    <citation type="submission" date="2018-06" db="EMBL/GenBank/DDBJ databases">
        <authorList>
            <consortium name="Pathogen Informatics"/>
            <person name="Doyle S."/>
        </authorList>
    </citation>
    <scope>NUCLEOTIDE SEQUENCE [LARGE SCALE GENOMIC DNA]</scope>
    <source>
        <strain evidence="2 3">NCTC12872</strain>
    </source>
</reference>
<evidence type="ECO:0008006" key="4">
    <source>
        <dbReference type="Google" id="ProtNLM"/>
    </source>
</evidence>
<keyword evidence="3" id="KW-1185">Reference proteome</keyword>
<feature type="transmembrane region" description="Helical" evidence="1">
    <location>
        <begin position="129"/>
        <end position="146"/>
    </location>
</feature>
<dbReference type="AlphaFoldDB" id="A0A379C972"/>
<gene>
    <name evidence="2" type="ORF">NCTC12872_00198</name>
</gene>
<keyword evidence="1" id="KW-0812">Transmembrane</keyword>
<protein>
    <recommendedName>
        <fullName evidence="4">DUF2157 domain-containing protein</fullName>
    </recommendedName>
</protein>
<proteinExistence type="predicted"/>
<keyword evidence="1" id="KW-0472">Membrane</keyword>
<evidence type="ECO:0000313" key="2">
    <source>
        <dbReference type="EMBL" id="SUB58246.1"/>
    </source>
</evidence>
<feature type="transmembrane region" description="Helical" evidence="1">
    <location>
        <begin position="51"/>
        <end position="71"/>
    </location>
</feature>
<dbReference type="Proteomes" id="UP000255417">
    <property type="component" value="Unassembled WGS sequence"/>
</dbReference>
<name>A0A379C972_9PAST</name>
<accession>A0A379C972</accession>
<feature type="transmembrane region" description="Helical" evidence="1">
    <location>
        <begin position="294"/>
        <end position="312"/>
    </location>
</feature>
<feature type="transmembrane region" description="Helical" evidence="1">
    <location>
        <begin position="77"/>
        <end position="95"/>
    </location>
</feature>
<feature type="transmembrane region" description="Helical" evidence="1">
    <location>
        <begin position="264"/>
        <end position="282"/>
    </location>
</feature>
<keyword evidence="1" id="KW-1133">Transmembrane helix</keyword>
<dbReference type="OrthoDB" id="9770600at2"/>